<sequence>MPSTSGERWPDEIRDPSSLLPVPVEVSEQEIDGALALMDTMTADNLTGFRDEYTAALSDIIVAKRETREPTAVPEPAEPQGQIVDLMAALNESVAKARTDR</sequence>
<keyword evidence="1" id="KW-0233">DNA recombination</keyword>
<gene>
    <name evidence="3" type="ORF">GCM10023220_21330</name>
</gene>
<accession>A0ABP9BJB8</accession>
<evidence type="ECO:0000256" key="1">
    <source>
        <dbReference type="ARBA" id="ARBA00023172"/>
    </source>
</evidence>
<dbReference type="Proteomes" id="UP001501265">
    <property type="component" value="Unassembled WGS sequence"/>
</dbReference>
<dbReference type="SUPFAM" id="SSF100939">
    <property type="entry name" value="SPOC domain-like"/>
    <property type="match status" value="1"/>
</dbReference>
<dbReference type="PANTHER" id="PTHR41251">
    <property type="entry name" value="NON-HOMOLOGOUS END JOINING PROTEIN KU"/>
    <property type="match status" value="1"/>
</dbReference>
<keyword evidence="4" id="KW-1185">Reference proteome</keyword>
<dbReference type="InterPro" id="IPR009187">
    <property type="entry name" value="Prok_Ku"/>
</dbReference>
<dbReference type="EMBL" id="BAABIG010000021">
    <property type="protein sequence ID" value="GAA4794769.1"/>
    <property type="molecule type" value="Genomic_DNA"/>
</dbReference>
<evidence type="ECO:0000313" key="3">
    <source>
        <dbReference type="EMBL" id="GAA4794769.1"/>
    </source>
</evidence>
<comment type="caution">
    <text evidence="3">The sequence shown here is derived from an EMBL/GenBank/DDBJ whole genome shotgun (WGS) entry which is preliminary data.</text>
</comment>
<evidence type="ECO:0000256" key="2">
    <source>
        <dbReference type="SAM" id="MobiDB-lite"/>
    </source>
</evidence>
<evidence type="ECO:0000313" key="4">
    <source>
        <dbReference type="Proteomes" id="UP001501265"/>
    </source>
</evidence>
<dbReference type="PANTHER" id="PTHR41251:SF1">
    <property type="entry name" value="NON-HOMOLOGOUS END JOINING PROTEIN KU"/>
    <property type="match status" value="1"/>
</dbReference>
<feature type="region of interest" description="Disordered" evidence="2">
    <location>
        <begin position="1"/>
        <end position="20"/>
    </location>
</feature>
<evidence type="ECO:0008006" key="5">
    <source>
        <dbReference type="Google" id="ProtNLM"/>
    </source>
</evidence>
<proteinExistence type="predicted"/>
<dbReference type="InterPro" id="IPR016194">
    <property type="entry name" value="SPOC-like_C_dom_sf"/>
</dbReference>
<reference evidence="4" key="1">
    <citation type="journal article" date="2019" name="Int. J. Syst. Evol. Microbiol.">
        <title>The Global Catalogue of Microorganisms (GCM) 10K type strain sequencing project: providing services to taxonomists for standard genome sequencing and annotation.</title>
        <authorList>
            <consortium name="The Broad Institute Genomics Platform"/>
            <consortium name="The Broad Institute Genome Sequencing Center for Infectious Disease"/>
            <person name="Wu L."/>
            <person name="Ma J."/>
        </authorList>
    </citation>
    <scope>NUCLEOTIDE SEQUENCE [LARGE SCALE GENOMIC DNA]</scope>
    <source>
        <strain evidence="4">JCM 18081</strain>
    </source>
</reference>
<protein>
    <recommendedName>
        <fullName evidence="5">Ku domain-containing protein</fullName>
    </recommendedName>
</protein>
<name>A0ABP9BJB8_9ACTN</name>
<organism evidence="3 4">
    <name type="scientific">Streptomyces ziwulingensis</name>
    <dbReference type="NCBI Taxonomy" id="1045501"/>
    <lineage>
        <taxon>Bacteria</taxon>
        <taxon>Bacillati</taxon>
        <taxon>Actinomycetota</taxon>
        <taxon>Actinomycetes</taxon>
        <taxon>Kitasatosporales</taxon>
        <taxon>Streptomycetaceae</taxon>
        <taxon>Streptomyces</taxon>
    </lineage>
</organism>
<dbReference type="RefSeq" id="WP_345619036.1">
    <property type="nucleotide sequence ID" value="NZ_BAABIG010000021.1"/>
</dbReference>